<dbReference type="InterPro" id="IPR005302">
    <property type="entry name" value="MoCF_Sase_C"/>
</dbReference>
<protein>
    <recommendedName>
        <fullName evidence="1">MOSC domain-containing protein</fullName>
    </recommendedName>
</protein>
<dbReference type="AlphaFoldDB" id="I0K5K1"/>
<evidence type="ECO:0000313" key="3">
    <source>
        <dbReference type="Proteomes" id="UP000011058"/>
    </source>
</evidence>
<dbReference type="GO" id="GO:0003824">
    <property type="term" value="F:catalytic activity"/>
    <property type="evidence" value="ECO:0007669"/>
    <property type="project" value="InterPro"/>
</dbReference>
<organism evidence="2 3">
    <name type="scientific">Fibrella aestuarina BUZ 2</name>
    <dbReference type="NCBI Taxonomy" id="1166018"/>
    <lineage>
        <taxon>Bacteria</taxon>
        <taxon>Pseudomonadati</taxon>
        <taxon>Bacteroidota</taxon>
        <taxon>Cytophagia</taxon>
        <taxon>Cytophagales</taxon>
        <taxon>Spirosomataceae</taxon>
        <taxon>Fibrella</taxon>
    </lineage>
</organism>
<reference evidence="2 3" key="1">
    <citation type="journal article" date="2012" name="J. Bacteriol.">
        <title>Genome Sequence of Fibrella aestuarina BUZ 2T, a Filamentous Marine Bacterium.</title>
        <authorList>
            <person name="Filippini M."/>
            <person name="Qi W."/>
            <person name="Blom J."/>
            <person name="Goesmann A."/>
            <person name="Smits T.H."/>
            <person name="Bagheri H.C."/>
        </authorList>
    </citation>
    <scope>NUCLEOTIDE SEQUENCE [LARGE SCALE GENOMIC DNA]</scope>
    <source>
        <strain evidence="3">BUZ 2T</strain>
    </source>
</reference>
<name>I0K5K1_9BACT</name>
<dbReference type="GO" id="GO:0030151">
    <property type="term" value="F:molybdenum ion binding"/>
    <property type="evidence" value="ECO:0007669"/>
    <property type="project" value="InterPro"/>
</dbReference>
<dbReference type="SUPFAM" id="SSF50800">
    <property type="entry name" value="PK beta-barrel domain-like"/>
    <property type="match status" value="1"/>
</dbReference>
<dbReference type="KEGG" id="fae:FAES_1394"/>
<dbReference type="PANTHER" id="PTHR14237">
    <property type="entry name" value="MOLYBDOPTERIN COFACTOR SULFURASE MOSC"/>
    <property type="match status" value="1"/>
</dbReference>
<dbReference type="PATRIC" id="fig|1166018.3.peg.3125"/>
<dbReference type="PROSITE" id="PS51340">
    <property type="entry name" value="MOSC"/>
    <property type="match status" value="1"/>
</dbReference>
<dbReference type="InterPro" id="IPR005303">
    <property type="entry name" value="MOCOS_middle"/>
</dbReference>
<evidence type="ECO:0000259" key="1">
    <source>
        <dbReference type="PROSITE" id="PS51340"/>
    </source>
</evidence>
<dbReference type="SUPFAM" id="SSF141673">
    <property type="entry name" value="MOSC N-terminal domain-like"/>
    <property type="match status" value="1"/>
</dbReference>
<feature type="domain" description="MOSC" evidence="1">
    <location>
        <begin position="137"/>
        <end position="283"/>
    </location>
</feature>
<proteinExistence type="predicted"/>
<dbReference type="PANTHER" id="PTHR14237:SF19">
    <property type="entry name" value="MITOCHONDRIAL AMIDOXIME REDUCING COMPONENT 1"/>
    <property type="match status" value="1"/>
</dbReference>
<dbReference type="InterPro" id="IPR011037">
    <property type="entry name" value="Pyrv_Knase-like_insert_dom_sf"/>
</dbReference>
<dbReference type="RefSeq" id="WP_015330503.1">
    <property type="nucleotide sequence ID" value="NC_020054.1"/>
</dbReference>
<evidence type="ECO:0000313" key="2">
    <source>
        <dbReference type="EMBL" id="CCG99404.1"/>
    </source>
</evidence>
<accession>I0K5K1</accession>
<gene>
    <name evidence="2" type="ORF">FAES_1394</name>
</gene>
<sequence length="294" mass="32233">MQLQSITLYPIKSLGGVSVNEAHIDAKGLRYDRRYMLVTPATGGHPGTFITQRTQHSMALIDVAIDVATNELRVWHRHAPDDVLTLPLVHDEARLLGKLPVTIWASEDVPSRLVSTEADAWFSRVIGKDCQLVYMPDATQRAVTSGRVKAAGDVDKVVSFADGLPILLATQSSLDELNRRAEQTLSMARFRPNLVAGGLCWPHDEDTWGAFQIGDAVFYGVKPCIRCVLTTIDPATGERGAEPLKTLATYRRHNNAILFGENVMPARSSLGQTIRVGDAIAVQQRKTSWLPVGV</sequence>
<dbReference type="HOGENOM" id="CLU_028286_0_1_10"/>
<dbReference type="Proteomes" id="UP000011058">
    <property type="component" value="Chromosome"/>
</dbReference>
<dbReference type="eggNOG" id="COG3217">
    <property type="taxonomic scope" value="Bacteria"/>
</dbReference>
<dbReference type="EMBL" id="HE796683">
    <property type="protein sequence ID" value="CCG99404.1"/>
    <property type="molecule type" value="Genomic_DNA"/>
</dbReference>
<dbReference type="GO" id="GO:0030170">
    <property type="term" value="F:pyridoxal phosphate binding"/>
    <property type="evidence" value="ECO:0007669"/>
    <property type="project" value="InterPro"/>
</dbReference>
<dbReference type="Pfam" id="PF03473">
    <property type="entry name" value="MOSC"/>
    <property type="match status" value="1"/>
</dbReference>
<keyword evidence="3" id="KW-1185">Reference proteome</keyword>
<dbReference type="STRING" id="1166018.FAES_1394"/>
<dbReference type="OrthoDB" id="581532at2"/>
<dbReference type="Pfam" id="PF03476">
    <property type="entry name" value="MOSC_N"/>
    <property type="match status" value="1"/>
</dbReference>